<dbReference type="Gene3D" id="3.30.70.240">
    <property type="match status" value="1"/>
</dbReference>
<evidence type="ECO:0000256" key="1">
    <source>
        <dbReference type="SAM" id="MobiDB-lite"/>
    </source>
</evidence>
<feature type="region of interest" description="Disordered" evidence="1">
    <location>
        <begin position="1"/>
        <end position="33"/>
    </location>
</feature>
<dbReference type="RefSeq" id="WP_078495482.1">
    <property type="nucleotide sequence ID" value="NZ_JH993790.1"/>
</dbReference>
<protein>
    <submittedName>
        <fullName evidence="2">Uncharacterized protein</fullName>
    </submittedName>
</protein>
<dbReference type="InterPro" id="IPR010152">
    <property type="entry name" value="CRISPR-assoc_prot_Cas2_sub"/>
</dbReference>
<dbReference type="Pfam" id="PF09707">
    <property type="entry name" value="Cas_Cas2CT1978"/>
    <property type="match status" value="1"/>
</dbReference>
<proteinExistence type="predicted"/>
<evidence type="ECO:0000313" key="3">
    <source>
        <dbReference type="Proteomes" id="UP000327143"/>
    </source>
</evidence>
<reference evidence="2 3" key="1">
    <citation type="submission" date="2017-09" db="EMBL/GenBank/DDBJ databases">
        <authorList>
            <person name="Lee N."/>
            <person name="Cho B.-K."/>
        </authorList>
    </citation>
    <scope>NUCLEOTIDE SEQUENCE [LARGE SCALE GENOMIC DNA]</scope>
    <source>
        <strain evidence="2 3">ATCC 39115</strain>
    </source>
</reference>
<organism evidence="2 3">
    <name type="scientific">Streptomyces viridosporus T7A</name>
    <dbReference type="NCBI Taxonomy" id="665577"/>
    <lineage>
        <taxon>Bacteria</taxon>
        <taxon>Bacillati</taxon>
        <taxon>Actinomycetota</taxon>
        <taxon>Actinomycetes</taxon>
        <taxon>Kitasatosporales</taxon>
        <taxon>Streptomycetaceae</taxon>
        <taxon>Streptomyces</taxon>
    </lineage>
</organism>
<gene>
    <name evidence="2" type="ORF">CP969_01805</name>
</gene>
<dbReference type="EMBL" id="CP023700">
    <property type="protein sequence ID" value="QEU83605.1"/>
    <property type="molecule type" value="Genomic_DNA"/>
</dbReference>
<keyword evidence="3" id="KW-1185">Reference proteome</keyword>
<feature type="compositionally biased region" description="Low complexity" evidence="1">
    <location>
        <begin position="1"/>
        <end position="10"/>
    </location>
</feature>
<sequence length="83" mass="8484">MLSPDARAAPAPGPPKEASGESLGSVTPEFHVGTGPARVRDGLWDSVVACAGDGTAVLAYPSNNEQGFELRTVGGIPLAARRR</sequence>
<name>A0ABX6A788_STRVD</name>
<evidence type="ECO:0000313" key="2">
    <source>
        <dbReference type="EMBL" id="QEU83605.1"/>
    </source>
</evidence>
<accession>A0ABX6A788</accession>
<dbReference type="Proteomes" id="UP000327143">
    <property type="component" value="Chromosome"/>
</dbReference>